<dbReference type="Proteomes" id="UP000287651">
    <property type="component" value="Unassembled WGS sequence"/>
</dbReference>
<evidence type="ECO:0000313" key="1">
    <source>
        <dbReference type="EMBL" id="RRT47668.1"/>
    </source>
</evidence>
<reference evidence="1 2" key="1">
    <citation type="journal article" date="2014" name="Agronomy (Basel)">
        <title>A Draft Genome Sequence for Ensete ventricosum, the Drought-Tolerant Tree Against Hunger.</title>
        <authorList>
            <person name="Harrison J."/>
            <person name="Moore K.A."/>
            <person name="Paszkiewicz K."/>
            <person name="Jones T."/>
            <person name="Grant M."/>
            <person name="Ambacheew D."/>
            <person name="Muzemil S."/>
            <person name="Studholme D.J."/>
        </authorList>
    </citation>
    <scope>NUCLEOTIDE SEQUENCE [LARGE SCALE GENOMIC DNA]</scope>
</reference>
<sequence length="137" mass="15386">MADGNDYVDSQTGLSYASDYQYTDAGINHISGVRDGCTRQAGVDSEKLPRSNSKLLHIEALLDSISILESIHGDLSVSRIRPRNTWPRPFQCFQLTSYRFVSYIQMQGTPFISSFGVEAIEENSVSCREFLCFLLFS</sequence>
<gene>
    <name evidence="1" type="ORF">B296_00049744</name>
</gene>
<accession>A0A426Y7H1</accession>
<protein>
    <submittedName>
        <fullName evidence="1">Uncharacterized protein</fullName>
    </submittedName>
</protein>
<name>A0A426Y7H1_ENSVE</name>
<evidence type="ECO:0000313" key="2">
    <source>
        <dbReference type="Proteomes" id="UP000287651"/>
    </source>
</evidence>
<comment type="caution">
    <text evidence="1">The sequence shown here is derived from an EMBL/GenBank/DDBJ whole genome shotgun (WGS) entry which is preliminary data.</text>
</comment>
<organism evidence="1 2">
    <name type="scientific">Ensete ventricosum</name>
    <name type="common">Abyssinian banana</name>
    <name type="synonym">Musa ensete</name>
    <dbReference type="NCBI Taxonomy" id="4639"/>
    <lineage>
        <taxon>Eukaryota</taxon>
        <taxon>Viridiplantae</taxon>
        <taxon>Streptophyta</taxon>
        <taxon>Embryophyta</taxon>
        <taxon>Tracheophyta</taxon>
        <taxon>Spermatophyta</taxon>
        <taxon>Magnoliopsida</taxon>
        <taxon>Liliopsida</taxon>
        <taxon>Zingiberales</taxon>
        <taxon>Musaceae</taxon>
        <taxon>Ensete</taxon>
    </lineage>
</organism>
<dbReference type="EMBL" id="AMZH03014422">
    <property type="protein sequence ID" value="RRT47668.1"/>
    <property type="molecule type" value="Genomic_DNA"/>
</dbReference>
<proteinExistence type="predicted"/>
<dbReference type="AlphaFoldDB" id="A0A426Y7H1"/>